<proteinExistence type="predicted"/>
<feature type="domain" description="EAL" evidence="2">
    <location>
        <begin position="460"/>
        <end position="713"/>
    </location>
</feature>
<dbReference type="InterPro" id="IPR013656">
    <property type="entry name" value="PAS_4"/>
</dbReference>
<dbReference type="NCBIfam" id="TIGR00229">
    <property type="entry name" value="sensory_box"/>
    <property type="match status" value="1"/>
</dbReference>
<dbReference type="InterPro" id="IPR001633">
    <property type="entry name" value="EAL_dom"/>
</dbReference>
<dbReference type="Pfam" id="PF00990">
    <property type="entry name" value="GGDEF"/>
    <property type="match status" value="1"/>
</dbReference>
<accession>A0ABU8Q4W8</accession>
<feature type="domain" description="PAS" evidence="1">
    <location>
        <begin position="171"/>
        <end position="219"/>
    </location>
</feature>
<dbReference type="PROSITE" id="PS50887">
    <property type="entry name" value="GGDEF"/>
    <property type="match status" value="1"/>
</dbReference>
<dbReference type="InterPro" id="IPR000014">
    <property type="entry name" value="PAS"/>
</dbReference>
<dbReference type="PROSITE" id="PS50112">
    <property type="entry name" value="PAS"/>
    <property type="match status" value="1"/>
</dbReference>
<dbReference type="PANTHER" id="PTHR44757">
    <property type="entry name" value="DIGUANYLATE CYCLASE DGCP"/>
    <property type="match status" value="1"/>
</dbReference>
<dbReference type="SMART" id="SM00065">
    <property type="entry name" value="GAF"/>
    <property type="match status" value="1"/>
</dbReference>
<dbReference type="EMBL" id="JBBGZA010000001">
    <property type="protein sequence ID" value="MEJ5094775.1"/>
    <property type="molecule type" value="Genomic_DNA"/>
</dbReference>
<evidence type="ECO:0000259" key="2">
    <source>
        <dbReference type="PROSITE" id="PS50883"/>
    </source>
</evidence>
<dbReference type="SUPFAM" id="SSF55781">
    <property type="entry name" value="GAF domain-like"/>
    <property type="match status" value="1"/>
</dbReference>
<dbReference type="SMART" id="SM00091">
    <property type="entry name" value="PAS"/>
    <property type="match status" value="1"/>
</dbReference>
<dbReference type="Pfam" id="PF08448">
    <property type="entry name" value="PAS_4"/>
    <property type="match status" value="1"/>
</dbReference>
<organism evidence="4 5">
    <name type="scientific">Sphingomonas molluscorum</name>
    <dbReference type="NCBI Taxonomy" id="418184"/>
    <lineage>
        <taxon>Bacteria</taxon>
        <taxon>Pseudomonadati</taxon>
        <taxon>Pseudomonadota</taxon>
        <taxon>Alphaproteobacteria</taxon>
        <taxon>Sphingomonadales</taxon>
        <taxon>Sphingomonadaceae</taxon>
        <taxon>Sphingomonas</taxon>
    </lineage>
</organism>
<dbReference type="InterPro" id="IPR029787">
    <property type="entry name" value="Nucleotide_cyclase"/>
</dbReference>
<dbReference type="InterPro" id="IPR035919">
    <property type="entry name" value="EAL_sf"/>
</dbReference>
<dbReference type="SMART" id="SM00052">
    <property type="entry name" value="EAL"/>
    <property type="match status" value="1"/>
</dbReference>
<dbReference type="SUPFAM" id="SSF55785">
    <property type="entry name" value="PYP-like sensor domain (PAS domain)"/>
    <property type="match status" value="1"/>
</dbReference>
<name>A0ABU8Q4W8_9SPHN</name>
<dbReference type="Gene3D" id="3.30.450.20">
    <property type="entry name" value="PAS domain"/>
    <property type="match status" value="1"/>
</dbReference>
<dbReference type="CDD" id="cd01949">
    <property type="entry name" value="GGDEF"/>
    <property type="match status" value="1"/>
</dbReference>
<dbReference type="Pfam" id="PF01590">
    <property type="entry name" value="GAF"/>
    <property type="match status" value="1"/>
</dbReference>
<dbReference type="Gene3D" id="3.30.70.270">
    <property type="match status" value="1"/>
</dbReference>
<dbReference type="CDD" id="cd00130">
    <property type="entry name" value="PAS"/>
    <property type="match status" value="1"/>
</dbReference>
<evidence type="ECO:0000313" key="5">
    <source>
        <dbReference type="Proteomes" id="UP001380365"/>
    </source>
</evidence>
<dbReference type="NCBIfam" id="TIGR00254">
    <property type="entry name" value="GGDEF"/>
    <property type="match status" value="1"/>
</dbReference>
<feature type="domain" description="GGDEF" evidence="3">
    <location>
        <begin position="316"/>
        <end position="451"/>
    </location>
</feature>
<evidence type="ECO:0000259" key="3">
    <source>
        <dbReference type="PROSITE" id="PS50887"/>
    </source>
</evidence>
<comment type="caution">
    <text evidence="4">The sequence shown here is derived from an EMBL/GenBank/DDBJ whole genome shotgun (WGS) entry which is preliminary data.</text>
</comment>
<dbReference type="Proteomes" id="UP001380365">
    <property type="component" value="Unassembled WGS sequence"/>
</dbReference>
<gene>
    <name evidence="4" type="ORF">WH159_09525</name>
</gene>
<keyword evidence="5" id="KW-1185">Reference proteome</keyword>
<dbReference type="Gene3D" id="3.30.450.40">
    <property type="match status" value="1"/>
</dbReference>
<evidence type="ECO:0000259" key="1">
    <source>
        <dbReference type="PROSITE" id="PS50112"/>
    </source>
</evidence>
<dbReference type="SUPFAM" id="SSF55073">
    <property type="entry name" value="Nucleotide cyclase"/>
    <property type="match status" value="1"/>
</dbReference>
<dbReference type="PROSITE" id="PS50883">
    <property type="entry name" value="EAL"/>
    <property type="match status" value="1"/>
</dbReference>
<dbReference type="InterPro" id="IPR003018">
    <property type="entry name" value="GAF"/>
</dbReference>
<protein>
    <submittedName>
        <fullName evidence="4">EAL domain-containing protein</fullName>
    </submittedName>
</protein>
<evidence type="ECO:0000313" key="4">
    <source>
        <dbReference type="EMBL" id="MEJ5094775.1"/>
    </source>
</evidence>
<dbReference type="CDD" id="cd01948">
    <property type="entry name" value="EAL"/>
    <property type="match status" value="1"/>
</dbReference>
<dbReference type="PANTHER" id="PTHR44757:SF2">
    <property type="entry name" value="BIOFILM ARCHITECTURE MAINTENANCE PROTEIN MBAA"/>
    <property type="match status" value="1"/>
</dbReference>
<dbReference type="InterPro" id="IPR000160">
    <property type="entry name" value="GGDEF_dom"/>
</dbReference>
<dbReference type="Gene3D" id="3.20.20.450">
    <property type="entry name" value="EAL domain"/>
    <property type="match status" value="1"/>
</dbReference>
<dbReference type="RefSeq" id="WP_165890072.1">
    <property type="nucleotide sequence ID" value="NZ_JBBGZA010000001.1"/>
</dbReference>
<dbReference type="InterPro" id="IPR043128">
    <property type="entry name" value="Rev_trsase/Diguanyl_cyclase"/>
</dbReference>
<dbReference type="InterPro" id="IPR052155">
    <property type="entry name" value="Biofilm_reg_signaling"/>
</dbReference>
<sequence>MRRAKISADEGARLAAVAEYGLSDPKADPRLQEIAGAAARRFEAPVALVTLVREADQLFVARLGLEQGGTPRDVSFCSHALESDDLLVVLDAKLDPRFTDNPLVVGPPYVRFYAGAPLRAPSGHIVGTLCVIDQRPRGGFSARDRQALRALGLRAAERMEELRLAHARAAGPARFRPAAAASSEAVACTDARGRVTFWNEAAARLFGVAASEATGSQLVDFLPSLRDGAGLASLLDTPTDLDARRSNGALFPVEVLVHASSSSGSAAGYDVVVRDIGSRRRSDDLAVHASNQDPITGLPTRTVLVERITEFLERGEQIHLLRVGVAGLRQLEPTASPGSRDIALQKVARRLLDSVSPGDTVTRLDEEEFAVLRPMQPGEPRSAALVVADRILGSLIAPFEIGKQGLRLRAQVGIACYPKHADNAECLMAAAGAALQDARRDGKRTRRVYGEALKHEPLDEGDAGEALAQALARGEFELFYQPQVDLADGSLIGAEALIRWNHPERGLLVPGEFLDQIEHGPLAADVGTWVLETACSQAVGWRRREPRFRMSVNLFEAQFRGRDLAGEVRAILNRTGLAPTALELEVTEKVMLRHDAATLEALMALHAQGVRVAFDDFGTGYAALSMLKACPLNRLKVDRSFVKDITADGPDALIVAAIATLGAGLGLDVLAEGIENEAQWELVRTSGCRSGQGYLFGRPMPAPRFEEWMRQRHPLQPSGVRA</sequence>
<dbReference type="SMART" id="SM00267">
    <property type="entry name" value="GGDEF"/>
    <property type="match status" value="1"/>
</dbReference>
<dbReference type="InterPro" id="IPR029016">
    <property type="entry name" value="GAF-like_dom_sf"/>
</dbReference>
<dbReference type="SUPFAM" id="SSF141868">
    <property type="entry name" value="EAL domain-like"/>
    <property type="match status" value="1"/>
</dbReference>
<dbReference type="Pfam" id="PF00563">
    <property type="entry name" value="EAL"/>
    <property type="match status" value="1"/>
</dbReference>
<reference evidence="4 5" key="1">
    <citation type="submission" date="2023-12" db="EMBL/GenBank/DDBJ databases">
        <title>Gut-associated functions are favored during microbiome assembly across C. elegans life.</title>
        <authorList>
            <person name="Zimmermann J."/>
        </authorList>
    </citation>
    <scope>NUCLEOTIDE SEQUENCE [LARGE SCALE GENOMIC DNA]</scope>
    <source>
        <strain evidence="4 5">JUb134</strain>
    </source>
</reference>
<dbReference type="InterPro" id="IPR035965">
    <property type="entry name" value="PAS-like_dom_sf"/>
</dbReference>